<organism evidence="1 2">
    <name type="scientific">Pachysolen tannophilus NRRL Y-2460</name>
    <dbReference type="NCBI Taxonomy" id="669874"/>
    <lineage>
        <taxon>Eukaryota</taxon>
        <taxon>Fungi</taxon>
        <taxon>Dikarya</taxon>
        <taxon>Ascomycota</taxon>
        <taxon>Saccharomycotina</taxon>
        <taxon>Pichiomycetes</taxon>
        <taxon>Pachysolenaceae</taxon>
        <taxon>Pachysolen</taxon>
    </lineage>
</organism>
<gene>
    <name evidence="1" type="ORF">PACTADRAFT_34543</name>
</gene>
<keyword evidence="2" id="KW-1185">Reference proteome</keyword>
<dbReference type="AlphaFoldDB" id="A0A1E4TSR8"/>
<proteinExistence type="predicted"/>
<protein>
    <submittedName>
        <fullName evidence="1">Uncharacterized protein</fullName>
    </submittedName>
</protein>
<dbReference type="OrthoDB" id="2224399at2759"/>
<dbReference type="EMBL" id="KV454015">
    <property type="protein sequence ID" value="ODV94790.1"/>
    <property type="molecule type" value="Genomic_DNA"/>
</dbReference>
<evidence type="ECO:0000313" key="1">
    <source>
        <dbReference type="EMBL" id="ODV94790.1"/>
    </source>
</evidence>
<sequence>MEVFVSDPWFGLLAKPKQKIEEFLLLKNVDFKNAVIRRVGDGITYILKNDNLSFLFIVNEEGMELLDSIDFYRCRSAYFVDDIGDLPLPFNISKDDTGASLVAKFGEPLQKGGGFKEKINIWLRWEFLQVEIDNKSWEQGKDAKWVSLTIFKG</sequence>
<accession>A0A1E4TSR8</accession>
<dbReference type="Proteomes" id="UP000094236">
    <property type="component" value="Unassembled WGS sequence"/>
</dbReference>
<reference evidence="2" key="1">
    <citation type="submission" date="2016-05" db="EMBL/GenBank/DDBJ databases">
        <title>Comparative genomics of biotechnologically important yeasts.</title>
        <authorList>
            <consortium name="DOE Joint Genome Institute"/>
            <person name="Riley R."/>
            <person name="Haridas S."/>
            <person name="Wolfe K.H."/>
            <person name="Lopes M.R."/>
            <person name="Hittinger C.T."/>
            <person name="Goker M."/>
            <person name="Salamov A."/>
            <person name="Wisecaver J."/>
            <person name="Long T.M."/>
            <person name="Aerts A.L."/>
            <person name="Barry K."/>
            <person name="Choi C."/>
            <person name="Clum A."/>
            <person name="Coughlan A.Y."/>
            <person name="Deshpande S."/>
            <person name="Douglass A.P."/>
            <person name="Hanson S.J."/>
            <person name="Klenk H.-P."/>
            <person name="Labutti K."/>
            <person name="Lapidus A."/>
            <person name="Lindquist E."/>
            <person name="Lipzen A."/>
            <person name="Meier-Kolthoff J.P."/>
            <person name="Ohm R.A."/>
            <person name="Otillar R.P."/>
            <person name="Pangilinan J."/>
            <person name="Peng Y."/>
            <person name="Rokas A."/>
            <person name="Rosa C.A."/>
            <person name="Scheuner C."/>
            <person name="Sibirny A.A."/>
            <person name="Slot J.C."/>
            <person name="Stielow J.B."/>
            <person name="Sun H."/>
            <person name="Kurtzman C.P."/>
            <person name="Blackwell M."/>
            <person name="Grigoriev I.V."/>
            <person name="Jeffries T.W."/>
        </authorList>
    </citation>
    <scope>NUCLEOTIDE SEQUENCE [LARGE SCALE GENOMIC DNA]</scope>
    <source>
        <strain evidence="2">NRRL Y-2460</strain>
    </source>
</reference>
<evidence type="ECO:0000313" key="2">
    <source>
        <dbReference type="Proteomes" id="UP000094236"/>
    </source>
</evidence>
<name>A0A1E4TSR8_PACTA</name>